<dbReference type="AlphaFoldDB" id="A0A844FEW2"/>
<dbReference type="CDD" id="cd12797">
    <property type="entry name" value="M23_peptidase"/>
    <property type="match status" value="1"/>
</dbReference>
<dbReference type="InterPro" id="IPR057309">
    <property type="entry name" value="PcsB_CC"/>
</dbReference>
<dbReference type="Pfam" id="PF01551">
    <property type="entry name" value="Peptidase_M23"/>
    <property type="match status" value="1"/>
</dbReference>
<evidence type="ECO:0000256" key="1">
    <source>
        <dbReference type="ARBA" id="ARBA00022729"/>
    </source>
</evidence>
<reference evidence="7 8" key="1">
    <citation type="submission" date="2019-08" db="EMBL/GenBank/DDBJ databases">
        <title>In-depth cultivation of the pig gut microbiome towards novel bacterial diversity and tailored functional studies.</title>
        <authorList>
            <person name="Wylensek D."/>
            <person name="Hitch T.C.A."/>
            <person name="Clavel T."/>
        </authorList>
    </citation>
    <scope>NUCLEOTIDE SEQUENCE [LARGE SCALE GENOMIC DNA]</scope>
    <source>
        <strain evidence="7 8">Med78-601-WT-4W-RMD-3</strain>
    </source>
</reference>
<dbReference type="Proteomes" id="UP000462760">
    <property type="component" value="Unassembled WGS sequence"/>
</dbReference>
<feature type="domain" description="M23ase beta-sheet core" evidence="5">
    <location>
        <begin position="282"/>
        <end position="378"/>
    </location>
</feature>
<feature type="chain" id="PRO_5033029336" evidence="4">
    <location>
        <begin position="25"/>
        <end position="383"/>
    </location>
</feature>
<evidence type="ECO:0000313" key="7">
    <source>
        <dbReference type="EMBL" id="MSS42529.1"/>
    </source>
</evidence>
<accession>A0A844FEW2</accession>
<sequence>MGRSKKIIALLIAVLVFNCVSVYAVDNAKGLKNGQKGVNRQKEEKRSEIKKLEKQQRNLSTEINELDKKASEAGNELNKVEKQLVDINNNIEKTTEELKEAEEKLGEKQDTFNSRLRVMYKKGNIGYIEVLLSAANIKDFLTKKEMVQAVVDHDIKLLDYMKEQREIIENKEKELKTQKITAEVTRRKIESKKDELMVATRSKQSLMKKVEKDKAVLEKQLDEIERESRQITAQVSKQQGSTATVGSNSSTGNISVVPSGGAMAWPSNGPVTSPYGPRWGRIHTGIDIGIPIGTPVVAAKDGVVILAKTGYGGGYGNYLVVDHGGGVSTLYAHNSSLSVGVGTRVRRGQQIALSGNTGRSTGPHLHFEVRINGRPVNPIPYLR</sequence>
<dbReference type="GO" id="GO:0004222">
    <property type="term" value="F:metalloendopeptidase activity"/>
    <property type="evidence" value="ECO:0007669"/>
    <property type="project" value="TreeGrafter"/>
</dbReference>
<dbReference type="Gene3D" id="2.70.70.10">
    <property type="entry name" value="Glucose Permease (Domain IIA)"/>
    <property type="match status" value="1"/>
</dbReference>
<evidence type="ECO:0000256" key="3">
    <source>
        <dbReference type="SAM" id="MobiDB-lite"/>
    </source>
</evidence>
<feature type="domain" description="Peptidoglycan hydrolase PcsB coiled-coil" evidence="6">
    <location>
        <begin position="99"/>
        <end position="171"/>
    </location>
</feature>
<dbReference type="Pfam" id="PF24568">
    <property type="entry name" value="CC_PcsB"/>
    <property type="match status" value="1"/>
</dbReference>
<evidence type="ECO:0000256" key="4">
    <source>
        <dbReference type="SAM" id="SignalP"/>
    </source>
</evidence>
<gene>
    <name evidence="7" type="ORF">FYJ27_02090</name>
</gene>
<feature type="signal peptide" evidence="4">
    <location>
        <begin position="1"/>
        <end position="24"/>
    </location>
</feature>
<feature type="region of interest" description="Disordered" evidence="3">
    <location>
        <begin position="232"/>
        <end position="252"/>
    </location>
</feature>
<evidence type="ECO:0000259" key="6">
    <source>
        <dbReference type="Pfam" id="PF24568"/>
    </source>
</evidence>
<dbReference type="Gene3D" id="6.10.250.3150">
    <property type="match status" value="1"/>
</dbReference>
<dbReference type="InterPro" id="IPR016047">
    <property type="entry name" value="M23ase_b-sheet_dom"/>
</dbReference>
<dbReference type="SUPFAM" id="SSF51261">
    <property type="entry name" value="Duplicated hybrid motif"/>
    <property type="match status" value="1"/>
</dbReference>
<dbReference type="OrthoDB" id="9809488at2"/>
<dbReference type="RefSeq" id="WP_154482431.1">
    <property type="nucleotide sequence ID" value="NZ_VULR01000002.1"/>
</dbReference>
<dbReference type="PANTHER" id="PTHR21666">
    <property type="entry name" value="PEPTIDASE-RELATED"/>
    <property type="match status" value="1"/>
</dbReference>
<evidence type="ECO:0000259" key="5">
    <source>
        <dbReference type="Pfam" id="PF01551"/>
    </source>
</evidence>
<evidence type="ECO:0000313" key="8">
    <source>
        <dbReference type="Proteomes" id="UP000462760"/>
    </source>
</evidence>
<feature type="coiled-coil region" evidence="2">
    <location>
        <begin position="35"/>
        <end position="111"/>
    </location>
</feature>
<dbReference type="EMBL" id="VULR01000002">
    <property type="protein sequence ID" value="MSS42529.1"/>
    <property type="molecule type" value="Genomic_DNA"/>
</dbReference>
<comment type="caution">
    <text evidence="7">The sequence shown here is derived from an EMBL/GenBank/DDBJ whole genome shotgun (WGS) entry which is preliminary data.</text>
</comment>
<keyword evidence="1 4" id="KW-0732">Signal</keyword>
<dbReference type="InterPro" id="IPR011055">
    <property type="entry name" value="Dup_hybrid_motif"/>
</dbReference>
<organism evidence="7 8">
    <name type="scientific">Anaerosalibacter bizertensis</name>
    <dbReference type="NCBI Taxonomy" id="932217"/>
    <lineage>
        <taxon>Bacteria</taxon>
        <taxon>Bacillati</taxon>
        <taxon>Bacillota</taxon>
        <taxon>Tissierellia</taxon>
        <taxon>Tissierellales</taxon>
        <taxon>Sporanaerobacteraceae</taxon>
        <taxon>Anaerosalibacter</taxon>
    </lineage>
</organism>
<evidence type="ECO:0000256" key="2">
    <source>
        <dbReference type="SAM" id="Coils"/>
    </source>
</evidence>
<keyword evidence="2" id="KW-0175">Coiled coil</keyword>
<proteinExistence type="predicted"/>
<name>A0A844FEW2_9FIRM</name>
<protein>
    <submittedName>
        <fullName evidence="7">Peptidoglycan DD-metalloendopeptidase family protein</fullName>
    </submittedName>
</protein>
<dbReference type="InterPro" id="IPR050570">
    <property type="entry name" value="Cell_wall_metabolism_enzyme"/>
</dbReference>
<dbReference type="PANTHER" id="PTHR21666:SF270">
    <property type="entry name" value="MUREIN HYDROLASE ACTIVATOR ENVC"/>
    <property type="match status" value="1"/>
</dbReference>